<organism evidence="10 11">
    <name type="scientific">Devosia enhydra</name>
    <dbReference type="NCBI Taxonomy" id="665118"/>
    <lineage>
        <taxon>Bacteria</taxon>
        <taxon>Pseudomonadati</taxon>
        <taxon>Pseudomonadota</taxon>
        <taxon>Alphaproteobacteria</taxon>
        <taxon>Hyphomicrobiales</taxon>
        <taxon>Devosiaceae</taxon>
        <taxon>Devosia</taxon>
    </lineage>
</organism>
<sequence>MVDTALSNAGPDARPHPRGGLQRPLAAGWAHLRGRAGTGSLVPWLYLAPTLVLLAVFTYWPLIHTAYLSLVEWNLNPGQPARFVGLDNYSRVAGSNLFQAALGNTLVYLAASIPLKVLLPIPIAVFLWSLGSKGHIYRAVLFLPTLISFVVVGVAVMWILNPIFGYAKQYAAMIGIRMPNLMADPDTAIWVIIVVSSWKVLGFNVLLYLAGLASINRDYIEAMRMDGAGDGTIFTRLIWPLLTPTLMFVLISTLIFTMQQVFTPIDLMTQGGPSNSTTNLFYMVYQYSFVTFDVGGGAAGTVMLFLLLMVMALVQLRLIDRRVQYKQ</sequence>
<feature type="domain" description="ABC transmembrane type-1" evidence="9">
    <location>
        <begin position="102"/>
        <end position="315"/>
    </location>
</feature>
<dbReference type="GO" id="GO:0055085">
    <property type="term" value="P:transmembrane transport"/>
    <property type="evidence" value="ECO:0007669"/>
    <property type="project" value="InterPro"/>
</dbReference>
<dbReference type="STRING" id="665118.SAMN02983003_2673"/>
<keyword evidence="11" id="KW-1185">Reference proteome</keyword>
<dbReference type="Pfam" id="PF00528">
    <property type="entry name" value="BPD_transp_1"/>
    <property type="match status" value="1"/>
</dbReference>
<keyword evidence="5 7" id="KW-1133">Transmembrane helix</keyword>
<feature type="transmembrane region" description="Helical" evidence="7">
    <location>
        <begin position="298"/>
        <end position="319"/>
    </location>
</feature>
<proteinExistence type="inferred from homology"/>
<evidence type="ECO:0000256" key="3">
    <source>
        <dbReference type="ARBA" id="ARBA00022475"/>
    </source>
</evidence>
<reference evidence="10 11" key="1">
    <citation type="submission" date="2016-11" db="EMBL/GenBank/DDBJ databases">
        <authorList>
            <person name="Jaros S."/>
            <person name="Januszkiewicz K."/>
            <person name="Wedrychowicz H."/>
        </authorList>
    </citation>
    <scope>NUCLEOTIDE SEQUENCE [LARGE SCALE GENOMIC DNA]</scope>
    <source>
        <strain evidence="10 11">ATCC 23634</strain>
    </source>
</reference>
<comment type="subcellular location">
    <subcellularLocation>
        <location evidence="1 7">Cell membrane</location>
        <topology evidence="1 7">Multi-pass membrane protein</topology>
    </subcellularLocation>
</comment>
<dbReference type="InterPro" id="IPR000515">
    <property type="entry name" value="MetI-like"/>
</dbReference>
<dbReference type="RefSeq" id="WP_177282527.1">
    <property type="nucleotide sequence ID" value="NZ_FPKU01000002.1"/>
</dbReference>
<comment type="similarity">
    <text evidence="7">Belongs to the binding-protein-dependent transport system permease family.</text>
</comment>
<feature type="transmembrane region" description="Helical" evidence="7">
    <location>
        <begin position="106"/>
        <end position="128"/>
    </location>
</feature>
<feature type="transmembrane region" description="Helical" evidence="7">
    <location>
        <begin position="41"/>
        <end position="63"/>
    </location>
</feature>
<dbReference type="EMBL" id="FPKU01000002">
    <property type="protein sequence ID" value="SFZ85508.1"/>
    <property type="molecule type" value="Genomic_DNA"/>
</dbReference>
<keyword evidence="6 7" id="KW-0472">Membrane</keyword>
<dbReference type="SUPFAM" id="SSF160964">
    <property type="entry name" value="MalF N-terminal region-like"/>
    <property type="match status" value="1"/>
</dbReference>
<dbReference type="GO" id="GO:0005886">
    <property type="term" value="C:plasma membrane"/>
    <property type="evidence" value="ECO:0007669"/>
    <property type="project" value="UniProtKB-SubCell"/>
</dbReference>
<keyword evidence="3" id="KW-1003">Cell membrane</keyword>
<keyword evidence="4 7" id="KW-0812">Transmembrane</keyword>
<feature type="transmembrane region" description="Helical" evidence="7">
    <location>
        <begin position="237"/>
        <end position="258"/>
    </location>
</feature>
<dbReference type="AlphaFoldDB" id="A0A1K2I168"/>
<dbReference type="SUPFAM" id="SSF161098">
    <property type="entry name" value="MetI-like"/>
    <property type="match status" value="1"/>
</dbReference>
<evidence type="ECO:0000256" key="8">
    <source>
        <dbReference type="SAM" id="MobiDB-lite"/>
    </source>
</evidence>
<protein>
    <submittedName>
        <fullName evidence="10">Multiple sugar transport system permease protein</fullName>
    </submittedName>
</protein>
<name>A0A1K2I168_9HYPH</name>
<evidence type="ECO:0000256" key="4">
    <source>
        <dbReference type="ARBA" id="ARBA00022692"/>
    </source>
</evidence>
<keyword evidence="10" id="KW-0762">Sugar transport</keyword>
<dbReference type="Proteomes" id="UP000183447">
    <property type="component" value="Unassembled WGS sequence"/>
</dbReference>
<evidence type="ECO:0000313" key="11">
    <source>
        <dbReference type="Proteomes" id="UP000183447"/>
    </source>
</evidence>
<keyword evidence="2 7" id="KW-0813">Transport</keyword>
<dbReference type="PANTHER" id="PTHR30193">
    <property type="entry name" value="ABC TRANSPORTER PERMEASE PROTEIN"/>
    <property type="match status" value="1"/>
</dbReference>
<dbReference type="Gene3D" id="1.10.3720.10">
    <property type="entry name" value="MetI-like"/>
    <property type="match status" value="1"/>
</dbReference>
<evidence type="ECO:0000259" key="9">
    <source>
        <dbReference type="PROSITE" id="PS50928"/>
    </source>
</evidence>
<feature type="region of interest" description="Disordered" evidence="8">
    <location>
        <begin position="1"/>
        <end position="21"/>
    </location>
</feature>
<gene>
    <name evidence="10" type="ORF">SAMN02983003_2673</name>
</gene>
<evidence type="ECO:0000256" key="2">
    <source>
        <dbReference type="ARBA" id="ARBA00022448"/>
    </source>
</evidence>
<evidence type="ECO:0000256" key="1">
    <source>
        <dbReference type="ARBA" id="ARBA00004651"/>
    </source>
</evidence>
<dbReference type="InterPro" id="IPR051393">
    <property type="entry name" value="ABC_transporter_permease"/>
</dbReference>
<dbReference type="PROSITE" id="PS50928">
    <property type="entry name" value="ABC_TM1"/>
    <property type="match status" value="1"/>
</dbReference>
<feature type="transmembrane region" description="Helical" evidence="7">
    <location>
        <begin position="140"/>
        <end position="160"/>
    </location>
</feature>
<evidence type="ECO:0000256" key="6">
    <source>
        <dbReference type="ARBA" id="ARBA00023136"/>
    </source>
</evidence>
<dbReference type="PANTHER" id="PTHR30193:SF37">
    <property type="entry name" value="INNER MEMBRANE ABC TRANSPORTER PERMEASE PROTEIN YCJO"/>
    <property type="match status" value="1"/>
</dbReference>
<accession>A0A1K2I168</accession>
<dbReference type="InterPro" id="IPR035906">
    <property type="entry name" value="MetI-like_sf"/>
</dbReference>
<feature type="transmembrane region" description="Helical" evidence="7">
    <location>
        <begin position="188"/>
        <end position="216"/>
    </location>
</feature>
<evidence type="ECO:0000313" key="10">
    <source>
        <dbReference type="EMBL" id="SFZ85508.1"/>
    </source>
</evidence>
<evidence type="ECO:0000256" key="7">
    <source>
        <dbReference type="RuleBase" id="RU363032"/>
    </source>
</evidence>
<evidence type="ECO:0000256" key="5">
    <source>
        <dbReference type="ARBA" id="ARBA00022989"/>
    </source>
</evidence>
<dbReference type="CDD" id="cd06261">
    <property type="entry name" value="TM_PBP2"/>
    <property type="match status" value="1"/>
</dbReference>